<protein>
    <submittedName>
        <fullName evidence="3">Unnamed protein product</fullName>
    </submittedName>
</protein>
<feature type="compositionally biased region" description="Polar residues" evidence="2">
    <location>
        <begin position="86"/>
        <end position="102"/>
    </location>
</feature>
<accession>A0A9W6YEY2</accession>
<evidence type="ECO:0000256" key="2">
    <source>
        <dbReference type="SAM" id="MobiDB-lite"/>
    </source>
</evidence>
<reference evidence="3" key="1">
    <citation type="submission" date="2023-04" db="EMBL/GenBank/DDBJ databases">
        <title>Phytophthora fragariaefolia NBRC 109709.</title>
        <authorList>
            <person name="Ichikawa N."/>
            <person name="Sato H."/>
            <person name="Tonouchi N."/>
        </authorList>
    </citation>
    <scope>NUCLEOTIDE SEQUENCE</scope>
    <source>
        <strain evidence="3">NBRC 109709</strain>
    </source>
</reference>
<dbReference type="AlphaFoldDB" id="A0A9W6YEY2"/>
<feature type="compositionally biased region" description="Basic residues" evidence="2">
    <location>
        <begin position="123"/>
        <end position="132"/>
    </location>
</feature>
<feature type="coiled-coil region" evidence="1">
    <location>
        <begin position="141"/>
        <end position="168"/>
    </location>
</feature>
<keyword evidence="1" id="KW-0175">Coiled coil</keyword>
<sequence>MQDSSVHELAWAQPPLGSFERGVTNCDSFGMTLVPLLHVLGSGVIKLWGRKASKLLGACTGIVFVMDGDEAATLEATLAFLDECDTSTTDNESANGSPSAGRSSPKRKQQQARAEDVAAPASSRRKKPRRKYPNSSSTVLQRRKKAEILALRVEVEQLETQLEQLKNVPGATLALAGDTALALQQKAARGTLTFQEQAALQCRARLEAEKTNSRLKSMVTRQVQASEALRNLLQQTAAMAGMDFLQQDPYTLLVDSTACTMAMLERRVDGLYLESDEVFRPDLLKSISVEASTKQSQSLGKTVEILSTTPMMCSLKGASDLLWKWLSITERNYTLVLESPIGPLEFRQQNIVRRFEEDGRVVIVWADTVQLPKYQMQFRNQCWLFITPSADAPKDASVLRSFQQLFVDREASQPVEASPFVQEIVFRELSNMYRHFLQSQQNEMLNKSRPVRRPTNIST</sequence>
<keyword evidence="4" id="KW-1185">Reference proteome</keyword>
<evidence type="ECO:0000256" key="1">
    <source>
        <dbReference type="SAM" id="Coils"/>
    </source>
</evidence>
<evidence type="ECO:0000313" key="3">
    <source>
        <dbReference type="EMBL" id="GMF61708.1"/>
    </source>
</evidence>
<dbReference type="OrthoDB" id="101408at2759"/>
<dbReference type="Proteomes" id="UP001165121">
    <property type="component" value="Unassembled WGS sequence"/>
</dbReference>
<organism evidence="3 4">
    <name type="scientific">Phytophthora fragariaefolia</name>
    <dbReference type="NCBI Taxonomy" id="1490495"/>
    <lineage>
        <taxon>Eukaryota</taxon>
        <taxon>Sar</taxon>
        <taxon>Stramenopiles</taxon>
        <taxon>Oomycota</taxon>
        <taxon>Peronosporomycetes</taxon>
        <taxon>Peronosporales</taxon>
        <taxon>Peronosporaceae</taxon>
        <taxon>Phytophthora</taxon>
    </lineage>
</organism>
<name>A0A9W6YEY2_9STRA</name>
<proteinExistence type="predicted"/>
<feature type="region of interest" description="Disordered" evidence="2">
    <location>
        <begin position="86"/>
        <end position="140"/>
    </location>
</feature>
<dbReference type="EMBL" id="BSXT01006014">
    <property type="protein sequence ID" value="GMF61708.1"/>
    <property type="molecule type" value="Genomic_DNA"/>
</dbReference>
<comment type="caution">
    <text evidence="3">The sequence shown here is derived from an EMBL/GenBank/DDBJ whole genome shotgun (WGS) entry which is preliminary data.</text>
</comment>
<gene>
    <name evidence="3" type="ORF">Pfra01_002684900</name>
</gene>
<evidence type="ECO:0000313" key="4">
    <source>
        <dbReference type="Proteomes" id="UP001165121"/>
    </source>
</evidence>